<gene>
    <name evidence="3" type="ORF">Pfra01_000953300</name>
</gene>
<feature type="domain" description="Chromo" evidence="2">
    <location>
        <begin position="1"/>
        <end position="47"/>
    </location>
</feature>
<name>A0A9W6XBU9_9STRA</name>
<protein>
    <submittedName>
        <fullName evidence="3">Unnamed protein product</fullName>
    </submittedName>
</protein>
<dbReference type="Proteomes" id="UP001165121">
    <property type="component" value="Unassembled WGS sequence"/>
</dbReference>
<feature type="compositionally biased region" description="Basic residues" evidence="1">
    <location>
        <begin position="86"/>
        <end position="97"/>
    </location>
</feature>
<evidence type="ECO:0000313" key="4">
    <source>
        <dbReference type="Proteomes" id="UP001165121"/>
    </source>
</evidence>
<dbReference type="EMBL" id="BSXT01000887">
    <property type="protein sequence ID" value="GMF35718.1"/>
    <property type="molecule type" value="Genomic_DNA"/>
</dbReference>
<evidence type="ECO:0000313" key="3">
    <source>
        <dbReference type="EMBL" id="GMF35718.1"/>
    </source>
</evidence>
<dbReference type="InterPro" id="IPR016197">
    <property type="entry name" value="Chromo-like_dom_sf"/>
</dbReference>
<feature type="region of interest" description="Disordered" evidence="1">
    <location>
        <begin position="63"/>
        <end position="169"/>
    </location>
</feature>
<proteinExistence type="predicted"/>
<dbReference type="AlphaFoldDB" id="A0A9W6XBU9"/>
<feature type="compositionally biased region" description="Polar residues" evidence="1">
    <location>
        <begin position="63"/>
        <end position="82"/>
    </location>
</feature>
<reference evidence="3" key="1">
    <citation type="submission" date="2023-04" db="EMBL/GenBank/DDBJ databases">
        <title>Phytophthora fragariaefolia NBRC 109709.</title>
        <authorList>
            <person name="Ichikawa N."/>
            <person name="Sato H."/>
            <person name="Tonouchi N."/>
        </authorList>
    </citation>
    <scope>NUCLEOTIDE SEQUENCE</scope>
    <source>
        <strain evidence="3">NBRC 109709</strain>
    </source>
</reference>
<feature type="compositionally biased region" description="Polar residues" evidence="1">
    <location>
        <begin position="144"/>
        <end position="155"/>
    </location>
</feature>
<dbReference type="Gene3D" id="2.40.50.40">
    <property type="match status" value="1"/>
</dbReference>
<comment type="caution">
    <text evidence="3">The sequence shown here is derived from an EMBL/GenBank/DDBJ whole genome shotgun (WGS) entry which is preliminary data.</text>
</comment>
<dbReference type="PROSITE" id="PS50013">
    <property type="entry name" value="CHROMO_2"/>
    <property type="match status" value="1"/>
</dbReference>
<dbReference type="SUPFAM" id="SSF54160">
    <property type="entry name" value="Chromo domain-like"/>
    <property type="match status" value="1"/>
</dbReference>
<dbReference type="InterPro" id="IPR000953">
    <property type="entry name" value="Chromo/chromo_shadow_dom"/>
</dbReference>
<organism evidence="3 4">
    <name type="scientific">Phytophthora fragariaefolia</name>
    <dbReference type="NCBI Taxonomy" id="1490495"/>
    <lineage>
        <taxon>Eukaryota</taxon>
        <taxon>Sar</taxon>
        <taxon>Stramenopiles</taxon>
        <taxon>Oomycota</taxon>
        <taxon>Peronosporomycetes</taxon>
        <taxon>Peronosporales</taxon>
        <taxon>Peronosporaceae</taxon>
        <taxon>Phytophthora</taxon>
    </lineage>
</organism>
<keyword evidence="4" id="KW-1185">Reference proteome</keyword>
<evidence type="ECO:0000256" key="1">
    <source>
        <dbReference type="SAM" id="MobiDB-lite"/>
    </source>
</evidence>
<sequence length="169" mass="19011">MVQATRSPAQRYDTQLLVQWKGLEDVEDSYEPLSSLAHDVPALVNQYVASADQELNAHWQQAATTGEQQRTAPMTVTETVRPQATMRRRSRRRRPSKRTSNPYQAPNISHPVVAVHQTARMETGPADQPQDTHTPRRLQEVQAEEQSVGYQTRSGTAGVDRKVPTISKK</sequence>
<evidence type="ECO:0000259" key="2">
    <source>
        <dbReference type="PROSITE" id="PS50013"/>
    </source>
</evidence>
<accession>A0A9W6XBU9</accession>
<dbReference type="CDD" id="cd00024">
    <property type="entry name" value="CD_CSD"/>
    <property type="match status" value="1"/>
</dbReference>